<dbReference type="InterPro" id="IPR026523">
    <property type="entry name" value="PNMA"/>
</dbReference>
<dbReference type="Ensembl" id="ENSLLET00000047508.1">
    <property type="protein sequence ID" value="ENSLLEP00000045680.1"/>
    <property type="gene ID" value="ENSLLEG00000029005.1"/>
</dbReference>
<keyword evidence="4" id="KW-1185">Reference proteome</keyword>
<dbReference type="InterPro" id="IPR048270">
    <property type="entry name" value="PNMA_C"/>
</dbReference>
<accession>A0A8C5R1T4</accession>
<name>A0A8C5R1T4_9ANUR</name>
<feature type="region of interest" description="Disordered" evidence="1">
    <location>
        <begin position="316"/>
        <end position="355"/>
    </location>
</feature>
<dbReference type="PANTHER" id="PTHR23095">
    <property type="entry name" value="PARANEOPLASTIC ANTIGEN"/>
    <property type="match status" value="1"/>
</dbReference>
<reference evidence="3" key="1">
    <citation type="submission" date="2025-08" db="UniProtKB">
        <authorList>
            <consortium name="Ensembl"/>
        </authorList>
    </citation>
    <scope>IDENTIFICATION</scope>
</reference>
<sequence>MDADTAAGWCRQRDSELASSVVLEIPTGTWEQERICQAIRALAQTHRGGIKDVRRYQDVAQTHVLFEWRGGIPDCFQKESITIAEGMEAKIYRPRVPKLEYAEAGTPGQMAVIGPEFVRAIGELLEKSRRNDPPSVNFNYRRLRIFSGNTPTPAGEETYDEWVEQATQAMDEWDIPESQRKQRLTESLRGPASEAVRNLKASQRDCTALDYLNILQEVFGQTEKVAELFFLYEHTYQQKGEKMTEYMGRLDRILHRILLKKGVDPEKIDGIRMQQVLRGAQPLDPVMLKLRTKGNNQELKYLELIRTVREEEALLEEKSSKSGVKVHTQQARPRECTLWDEESSDTYGSEIEGRD</sequence>
<dbReference type="PANTHER" id="PTHR23095:SF50">
    <property type="entry name" value="PARANEOPLASTIC ANTIGEN MA2-LIKE"/>
    <property type="match status" value="1"/>
</dbReference>
<dbReference type="GeneTree" id="ENSGT01030000234522"/>
<evidence type="ECO:0000259" key="2">
    <source>
        <dbReference type="Pfam" id="PF14893"/>
    </source>
</evidence>
<dbReference type="Proteomes" id="UP000694569">
    <property type="component" value="Unplaced"/>
</dbReference>
<protein>
    <recommendedName>
        <fullName evidence="2">Paraneoplastic antigen Ma-like C-terminal domain-containing protein</fullName>
    </recommendedName>
</protein>
<dbReference type="OrthoDB" id="115435at2759"/>
<organism evidence="3 4">
    <name type="scientific">Leptobrachium leishanense</name>
    <name type="common">Leishan spiny toad</name>
    <dbReference type="NCBI Taxonomy" id="445787"/>
    <lineage>
        <taxon>Eukaryota</taxon>
        <taxon>Metazoa</taxon>
        <taxon>Chordata</taxon>
        <taxon>Craniata</taxon>
        <taxon>Vertebrata</taxon>
        <taxon>Euteleostomi</taxon>
        <taxon>Amphibia</taxon>
        <taxon>Batrachia</taxon>
        <taxon>Anura</taxon>
        <taxon>Pelobatoidea</taxon>
        <taxon>Megophryidae</taxon>
        <taxon>Leptobrachium</taxon>
    </lineage>
</organism>
<evidence type="ECO:0000256" key="1">
    <source>
        <dbReference type="SAM" id="MobiDB-lite"/>
    </source>
</evidence>
<feature type="domain" description="Paraneoplastic antigen Ma-like C-terminal" evidence="2">
    <location>
        <begin position="146"/>
        <end position="302"/>
    </location>
</feature>
<evidence type="ECO:0000313" key="4">
    <source>
        <dbReference type="Proteomes" id="UP000694569"/>
    </source>
</evidence>
<proteinExistence type="predicted"/>
<dbReference type="Pfam" id="PF14893">
    <property type="entry name" value="PNMA"/>
    <property type="match status" value="1"/>
</dbReference>
<reference evidence="3" key="2">
    <citation type="submission" date="2025-09" db="UniProtKB">
        <authorList>
            <consortium name="Ensembl"/>
        </authorList>
    </citation>
    <scope>IDENTIFICATION</scope>
</reference>
<dbReference type="AlphaFoldDB" id="A0A8C5R1T4"/>
<evidence type="ECO:0000313" key="3">
    <source>
        <dbReference type="Ensembl" id="ENSLLEP00000045680.1"/>
    </source>
</evidence>